<evidence type="ECO:0000313" key="5">
    <source>
        <dbReference type="Proteomes" id="UP001164746"/>
    </source>
</evidence>
<dbReference type="Pfam" id="PF00564">
    <property type="entry name" value="PB1"/>
    <property type="match status" value="1"/>
</dbReference>
<dbReference type="EMBL" id="CP111018">
    <property type="protein sequence ID" value="WAR09784.1"/>
    <property type="molecule type" value="Genomic_DNA"/>
</dbReference>
<dbReference type="InterPro" id="IPR000270">
    <property type="entry name" value="PB1_dom"/>
</dbReference>
<dbReference type="PANTHER" id="PTHR20930">
    <property type="entry name" value="OVARIAN CARCINOMA ANTIGEN CA125-RELATED"/>
    <property type="match status" value="1"/>
</dbReference>
<dbReference type="CDD" id="cd14319">
    <property type="entry name" value="UBA_NBR1"/>
    <property type="match status" value="1"/>
</dbReference>
<feature type="compositionally biased region" description="Polar residues" evidence="2">
    <location>
        <begin position="802"/>
        <end position="821"/>
    </location>
</feature>
<feature type="coiled-coil region" evidence="1">
    <location>
        <begin position="335"/>
        <end position="369"/>
    </location>
</feature>
<feature type="region of interest" description="Disordered" evidence="2">
    <location>
        <begin position="699"/>
        <end position="719"/>
    </location>
</feature>
<feature type="compositionally biased region" description="Polar residues" evidence="2">
    <location>
        <begin position="627"/>
        <end position="638"/>
    </location>
</feature>
<dbReference type="SUPFAM" id="SSF46934">
    <property type="entry name" value="UBA-like"/>
    <property type="match status" value="1"/>
</dbReference>
<feature type="compositionally biased region" description="Polar residues" evidence="2">
    <location>
        <begin position="761"/>
        <end position="770"/>
    </location>
</feature>
<evidence type="ECO:0000256" key="1">
    <source>
        <dbReference type="SAM" id="Coils"/>
    </source>
</evidence>
<feature type="compositionally biased region" description="Polar residues" evidence="2">
    <location>
        <begin position="882"/>
        <end position="892"/>
    </location>
</feature>
<dbReference type="PROSITE" id="PS51745">
    <property type="entry name" value="PB1"/>
    <property type="match status" value="1"/>
</dbReference>
<feature type="region of interest" description="Disordered" evidence="2">
    <location>
        <begin position="621"/>
        <end position="653"/>
    </location>
</feature>
<feature type="compositionally biased region" description="Polar residues" evidence="2">
    <location>
        <begin position="858"/>
        <end position="874"/>
    </location>
</feature>
<evidence type="ECO:0000313" key="4">
    <source>
        <dbReference type="EMBL" id="WAR09784.1"/>
    </source>
</evidence>
<dbReference type="Gene3D" id="3.10.20.90">
    <property type="entry name" value="Phosphatidylinositol 3-kinase Catalytic Subunit, Chain A, domain 1"/>
    <property type="match status" value="1"/>
</dbReference>
<proteinExistence type="predicted"/>
<feature type="compositionally biased region" description="Basic and acidic residues" evidence="2">
    <location>
        <begin position="749"/>
        <end position="760"/>
    </location>
</feature>
<dbReference type="Proteomes" id="UP001164746">
    <property type="component" value="Chromosome 7"/>
</dbReference>
<dbReference type="SUPFAM" id="SSF54277">
    <property type="entry name" value="CAD &amp; PB1 domains"/>
    <property type="match status" value="1"/>
</dbReference>
<feature type="compositionally biased region" description="Polar residues" evidence="2">
    <location>
        <begin position="223"/>
        <end position="235"/>
    </location>
</feature>
<dbReference type="PANTHER" id="PTHR20930:SF0">
    <property type="entry name" value="PROTEIN ILRUN"/>
    <property type="match status" value="1"/>
</dbReference>
<feature type="region of interest" description="Disordered" evidence="2">
    <location>
        <begin position="849"/>
        <end position="1060"/>
    </location>
</feature>
<evidence type="ECO:0000256" key="2">
    <source>
        <dbReference type="SAM" id="MobiDB-lite"/>
    </source>
</evidence>
<feature type="compositionally biased region" description="Basic residues" evidence="2">
    <location>
        <begin position="947"/>
        <end position="963"/>
    </location>
</feature>
<feature type="compositionally biased region" description="Basic and acidic residues" evidence="2">
    <location>
        <begin position="1004"/>
        <end position="1032"/>
    </location>
</feature>
<gene>
    <name evidence="4" type="ORF">MAR_034860</name>
</gene>
<dbReference type="InterPro" id="IPR009060">
    <property type="entry name" value="UBA-like_sf"/>
</dbReference>
<feature type="domain" description="PB1" evidence="3">
    <location>
        <begin position="4"/>
        <end position="86"/>
    </location>
</feature>
<dbReference type="InterPro" id="IPR053793">
    <property type="entry name" value="PB1-like"/>
</dbReference>
<feature type="region of interest" description="Disordered" evidence="2">
    <location>
        <begin position="223"/>
        <end position="245"/>
    </location>
</feature>
<accession>A0ABY7EN12</accession>
<dbReference type="Gene3D" id="1.10.8.10">
    <property type="entry name" value="DNA helicase RuvA subunit, C-terminal domain"/>
    <property type="match status" value="1"/>
</dbReference>
<feature type="region of interest" description="Disordered" evidence="2">
    <location>
        <begin position="749"/>
        <end position="821"/>
    </location>
</feature>
<dbReference type="SMART" id="SM00666">
    <property type="entry name" value="PB1"/>
    <property type="match status" value="1"/>
</dbReference>
<reference evidence="4" key="1">
    <citation type="submission" date="2022-11" db="EMBL/GenBank/DDBJ databases">
        <title>Centuries of genome instability and evolution in soft-shell clam transmissible cancer (bioRxiv).</title>
        <authorList>
            <person name="Hart S.F.M."/>
            <person name="Yonemitsu M.A."/>
            <person name="Giersch R.M."/>
            <person name="Beal B.F."/>
            <person name="Arriagada G."/>
            <person name="Davis B.W."/>
            <person name="Ostrander E.A."/>
            <person name="Goff S.P."/>
            <person name="Metzger M.J."/>
        </authorList>
    </citation>
    <scope>NUCLEOTIDE SEQUENCE</scope>
    <source>
        <strain evidence="4">MELC-2E11</strain>
        <tissue evidence="4">Siphon/mantle</tissue>
    </source>
</reference>
<name>A0ABY7EN12_MYAAR</name>
<evidence type="ECO:0000259" key="3">
    <source>
        <dbReference type="PROSITE" id="PS51745"/>
    </source>
</evidence>
<protein>
    <submittedName>
        <fullName evidence="4">NBR1-like protein</fullName>
    </submittedName>
</protein>
<keyword evidence="1" id="KW-0175">Coiled coil</keyword>
<keyword evidence="5" id="KW-1185">Reference proteome</keyword>
<sequence>MADTVTLYVTYNGDEDFVDELGMPYNTVWSDLEAMFKARLDSSRISVSYLDTDDDEISIGSQEELFEAFRVAMKCNHELNVRVLPLAKETAVFRMPDVEGVDVETPPEQSMDRLDEPLILRDICPDPSVAIPMGDVQRPGEITREKSVEPTGTDVDKVVHEEKRETTIMFPDTHEKLVMNSVDCRWELKKELRVEIVRDVTRKTVKQVLKGLDGAVIESLQGATTLPGATNQTDQSEPRPAGSVSRDFKDEHLCESKPGQHNPDHVFVKIRRPCYRVGVTKGVRKPLLAASIYNPEEARTRSTRMCNLLVAIPGEEEGQNEANSKIESRLESRLTHKLEKKKRKHEKKMDKIKRKAEKLNRRLDGTTDTPTKREKLDLLTAEGAVTYDFYKVMMGGESVADMTVPPGTQLSPGTSGAISLPQGRQLMFPSSNPVKREPLASTLSHPLHLEVKDEQAESIEVTFRKQEEEHLREVCVMREPVQQEVGESVNQEKEEPVRQEVQDIREPIQQDVNEQANQNAGEFEEVNAETVNDDVVVQVEDEVTVSTDEAPLPSGSVLEDRLVMVAAPREGCESSSENEFVMYARHGEAEDDVAEVQKKEKEGSIAEDLTLAVAQLTLESEKRGPVSSYTPTPNNTPFDVTPLKTPNPEPADDTEVVELKPLSASSSVEFVSQADGDEVMSDHTYTRYRMESLEFKPDIDLESVSSYSDDDEDSSLSDSDYIIVPLPDCFDLTKPLRDMTISSYSNSVEEDRGFSLDDNHNNVSPRSSRAVSVDDILSTSSSIPARPLSPTPSRDLPPFNHTDYSAPSQSESLVNHLEATSTEGQAANTFEQAQNENQQLADMMLTVSTSVGAGGGNSVETSQAEPGESTSTVETARVAPLGSSQAEPGESTSAEEGERDVPLEDNAQQEGATDGGEHVERAVGATDGTEAAGSETPDNVRYDAKYGKAKKSGGKSPKPKIPKGWKPASTQWCPPEDNDTTPKKTEWAPPKSEYKPPQSQWKPPKADFKLPKPEWKPPSEKAESPKTAEFKVPKSQWKPPTEVAEPPKEKWTPPKAEGPMGKLFEMGFYDRELNHKLLLKHKDNIQKVIQELVSMKNPDWSA</sequence>
<organism evidence="4 5">
    <name type="scientific">Mya arenaria</name>
    <name type="common">Soft-shell clam</name>
    <dbReference type="NCBI Taxonomy" id="6604"/>
    <lineage>
        <taxon>Eukaryota</taxon>
        <taxon>Metazoa</taxon>
        <taxon>Spiralia</taxon>
        <taxon>Lophotrochozoa</taxon>
        <taxon>Mollusca</taxon>
        <taxon>Bivalvia</taxon>
        <taxon>Autobranchia</taxon>
        <taxon>Heteroconchia</taxon>
        <taxon>Euheterodonta</taxon>
        <taxon>Imparidentia</taxon>
        <taxon>Neoheterodontei</taxon>
        <taxon>Myida</taxon>
        <taxon>Myoidea</taxon>
        <taxon>Myidae</taxon>
        <taxon>Mya</taxon>
    </lineage>
</organism>